<gene>
    <name evidence="1" type="ORF">ERS132406_00256</name>
</gene>
<organism evidence="1 2">
    <name type="scientific">Streptococcus suis</name>
    <dbReference type="NCBI Taxonomy" id="1307"/>
    <lineage>
        <taxon>Bacteria</taxon>
        <taxon>Bacillati</taxon>
        <taxon>Bacillota</taxon>
        <taxon>Bacilli</taxon>
        <taxon>Lactobacillales</taxon>
        <taxon>Streptococcaceae</taxon>
        <taxon>Streptococcus</taxon>
    </lineage>
</organism>
<dbReference type="AlphaFoldDB" id="A0A0Z8E991"/>
<protein>
    <submittedName>
        <fullName evidence="1">Phosphoribosylformylglycinamidine (FGAM) synthase, synthetase domain protein</fullName>
    </submittedName>
</protein>
<dbReference type="EMBL" id="FIGZ01000002">
    <property type="protein sequence ID" value="CYU57682.1"/>
    <property type="molecule type" value="Genomic_DNA"/>
</dbReference>
<evidence type="ECO:0000313" key="2">
    <source>
        <dbReference type="Proteomes" id="UP000072083"/>
    </source>
</evidence>
<proteinExistence type="predicted"/>
<evidence type="ECO:0000313" key="1">
    <source>
        <dbReference type="EMBL" id="CYU57682.1"/>
    </source>
</evidence>
<reference evidence="1 2" key="1">
    <citation type="submission" date="2016-02" db="EMBL/GenBank/DDBJ databases">
        <authorList>
            <consortium name="Pathogen Informatics"/>
        </authorList>
    </citation>
    <scope>NUCLEOTIDE SEQUENCE [LARGE SCALE GENOMIC DNA]</scope>
    <source>
        <strain evidence="1 2">LSS44</strain>
    </source>
</reference>
<name>A0A0Z8E991_STRSU</name>
<sequence length="100" mass="11584">MTEISEKYYRVTVPTFTIIGVELDQENPYTLYDKRGNFLSGLTEEVDTGERVTSNLSTETQLEYLKEYQDLIKESAVTYYTTLFKAIDSGIELEIQFTDE</sequence>
<dbReference type="RefSeq" id="WP_052506930.1">
    <property type="nucleotide sequence ID" value="NZ_CEEJ01000124.1"/>
</dbReference>
<accession>A0A0Z8E991</accession>
<dbReference type="Proteomes" id="UP000072083">
    <property type="component" value="Unassembled WGS sequence"/>
</dbReference>